<dbReference type="AlphaFoldDB" id="W0FLM2"/>
<dbReference type="SUPFAM" id="SSF64153">
    <property type="entry name" value="YjeF N-terminal domain-like"/>
    <property type="match status" value="1"/>
</dbReference>
<evidence type="ECO:0000313" key="2">
    <source>
        <dbReference type="EMBL" id="AHF25823.1"/>
    </source>
</evidence>
<sequence>MRESDARAIAGGTPGQELMGRAAKAIFEAAEWQPPVAVVCGKGNNGGDGYALACLLKEAEIGCSVLEQGEPTTAEALFYREKCKKAANHGFTLETGNRLWKIPDDRGLHLWDRVSRGSGQRSRSND</sequence>
<feature type="domain" description="YjeF N-terminal" evidence="1">
    <location>
        <begin position="1"/>
        <end position="126"/>
    </location>
</feature>
<name>W0FLM2_9BACT</name>
<organism evidence="2">
    <name type="scientific">uncultured bacterium Contigcl_1149</name>
    <dbReference type="NCBI Taxonomy" id="1393644"/>
    <lineage>
        <taxon>Bacteria</taxon>
        <taxon>environmental samples</taxon>
    </lineage>
</organism>
<dbReference type="InterPro" id="IPR004443">
    <property type="entry name" value="YjeF_N_dom"/>
</dbReference>
<dbReference type="EMBL" id="KC246854">
    <property type="protein sequence ID" value="AHF25823.1"/>
    <property type="molecule type" value="Genomic_DNA"/>
</dbReference>
<dbReference type="InterPro" id="IPR036652">
    <property type="entry name" value="YjeF_N_dom_sf"/>
</dbReference>
<protein>
    <submittedName>
        <fullName evidence="2">YjeF N-terminal region</fullName>
    </submittedName>
</protein>
<accession>W0FLM2</accession>
<dbReference type="PROSITE" id="PS51385">
    <property type="entry name" value="YJEF_N"/>
    <property type="match status" value="1"/>
</dbReference>
<reference evidence="2" key="1">
    <citation type="journal article" date="2013" name="PLoS ONE">
        <title>Metagenomic insights into the carbohydrate-active enzymes carried by the microorganisms adhering to solid digesta in the rumen of cows.</title>
        <authorList>
            <person name="Wang L."/>
            <person name="Hatem A."/>
            <person name="Catalyurek U.V."/>
            <person name="Morrison M."/>
            <person name="Yu Z."/>
        </authorList>
    </citation>
    <scope>NUCLEOTIDE SEQUENCE</scope>
</reference>
<dbReference type="Pfam" id="PF03853">
    <property type="entry name" value="YjeF_N"/>
    <property type="match status" value="1"/>
</dbReference>
<proteinExistence type="predicted"/>
<evidence type="ECO:0000259" key="1">
    <source>
        <dbReference type="PROSITE" id="PS51385"/>
    </source>
</evidence>
<dbReference type="Gene3D" id="3.40.50.10260">
    <property type="entry name" value="YjeF N-terminal domain"/>
    <property type="match status" value="1"/>
</dbReference>